<evidence type="ECO:0000256" key="3">
    <source>
        <dbReference type="ARBA" id="ARBA00022741"/>
    </source>
</evidence>
<dbReference type="PANTHER" id="PTHR45629">
    <property type="entry name" value="SNF2/RAD54 FAMILY MEMBER"/>
    <property type="match status" value="1"/>
</dbReference>
<dbReference type="InterPro" id="IPR001650">
    <property type="entry name" value="Helicase_C-like"/>
</dbReference>
<dbReference type="InterPro" id="IPR050496">
    <property type="entry name" value="SNF2_RAD54_helicase_repair"/>
</dbReference>
<dbReference type="CDD" id="cd18000">
    <property type="entry name" value="DEXHc_ERCC6"/>
    <property type="match status" value="1"/>
</dbReference>
<keyword evidence="7" id="KW-0067">ATP-binding</keyword>
<evidence type="ECO:0000256" key="11">
    <source>
        <dbReference type="SAM" id="Coils"/>
    </source>
</evidence>
<dbReference type="InterPro" id="IPR000330">
    <property type="entry name" value="SNF2_N"/>
</dbReference>
<dbReference type="InterPro" id="IPR058951">
    <property type="entry name" value="WHD_Rad26_CSB-like"/>
</dbReference>
<feature type="region of interest" description="Disordered" evidence="12">
    <location>
        <begin position="189"/>
        <end position="211"/>
    </location>
</feature>
<sequence length="1243" mass="141331">MSEKKGKKQEEFFHLPTQDEVASSDKTSDVDPQRSGNADGDSVSKADAKETDLGQVTSKAASDSVEDNREEPVSLQSLGVKFIEQNSLERSVAEQADKVMAEKDVELERKRLDKALKKLKKLETEVDRLRTKIDFGTGRISQKEALRRRVEKIESSDILQASTDVKEITERLRRAQSIVKDQKDIITESEESTVENTALSSGQKSRRLPDETQQEYLMRIGKITAFGSKNRFIEEVGDEEDENLASSHQNLKRPGLESLEMETAQGENRKQENDNSGKILGKRKRRKVIPIDDDDEYVEPSEDGELVNSSDEDEDDYYTEENVEESDIDDVDVSAPAKKKTPEEEFKNIDDGDEKLYQRRVKEWINTRSRLRALKRPNYVNDSDKPEWEKPHPTANDGILNDEFRIPGDIYPSLFDYQKTGVQWLWELYSQKTGGIIGDEMGLGKTIQVIAFLSGLQYSGKLKKPVLVVCPATVLRQWCNEFHRWWPAFRVMILHSIGSGMSGMSKKRRSQLRDEENWEEDLELEEHQSHRSAHSIMNEQNARELVHRAVSKGHVIITTYVGVRIYAKYLLPVHWQYAVLDEGHKIRNPDSYITLTCKQIRTSNRIILSGTPIQNNLVELWSLFDFIFPGRLGTLPVFQKQFCIPINLGGYANATNVQVQAGYKCAVILKDLISPYLLRRVKADVAQDLPKKSEMVLFCNLTKRQRVLYQSFLHSEDIERILKGKRNALYGIDILRKICNHPDLVEGKIIDGKRETGTKDSKKESSRTLAEKSGKMQVVSKLLQLWQKENRKALIFTQTRQMLNIMEHYMDVLNRETNNIFGYLRMDGTTPIGERQKLVDSFNTDPKYQVFLLTTRVGGLGVNLTGASRVIIYDPDWNPSTDIQARERAWRLGQKKDVTIYRLMIAGTIEEKIYHRQIFKQFLTNKVLKDPKQKRFFKMTDMYDLFTLGDQDTKGTDTADLFGARETNYSGTKERKSKYLSGVNARRRTSSPDDISEDNGDSDDFMKVSKMRGVASIQKYDTGEGSKSKGNDDDSRLVSQIFKASGVHSAIQHDAVLNSGGEGSNTVNTIEREAERIAKDAVSALRESRKAARKSGVAVPTWTGRHGAAGRMARKPLMNTRKKIPGAVLGLHIHRGRSGLSSASLLQSMKKRQNSSGTLKRIVKAPQKGISSSSNENTEKLIYNLSNYMSGLDGFFSTSSDILDHLNVDISNEKDVRVLRSMLRTICRWDKGRKGWVLGKEFR</sequence>
<dbReference type="Proteomes" id="UP000478008">
    <property type="component" value="Unassembled WGS sequence"/>
</dbReference>
<dbReference type="SMART" id="SM00490">
    <property type="entry name" value="HELICc"/>
    <property type="match status" value="1"/>
</dbReference>
<feature type="region of interest" description="Disordered" evidence="12">
    <location>
        <begin position="237"/>
        <end position="346"/>
    </location>
</feature>
<dbReference type="FunFam" id="3.40.50.10810:FF:000039">
    <property type="entry name" value="DNA repair protein Rhp26/Rad26"/>
    <property type="match status" value="1"/>
</dbReference>
<evidence type="ECO:0000256" key="9">
    <source>
        <dbReference type="ARBA" id="ARBA00023204"/>
    </source>
</evidence>
<protein>
    <submittedName>
        <fullName evidence="15">DEBR0S3_06458g1_1</fullName>
    </submittedName>
</protein>
<accession>A0A7D9CXS3</accession>
<feature type="compositionally biased region" description="Basic and acidic residues" evidence="12">
    <location>
        <begin position="42"/>
        <end position="52"/>
    </location>
</feature>
<feature type="domain" description="Helicase C-terminal" evidence="14">
    <location>
        <begin position="778"/>
        <end position="943"/>
    </location>
</feature>
<feature type="compositionally biased region" description="Acidic residues" evidence="12">
    <location>
        <begin position="291"/>
        <end position="332"/>
    </location>
</feature>
<evidence type="ECO:0000313" key="16">
    <source>
        <dbReference type="Proteomes" id="UP000478008"/>
    </source>
</evidence>
<evidence type="ECO:0000256" key="6">
    <source>
        <dbReference type="ARBA" id="ARBA00022806"/>
    </source>
</evidence>
<comment type="similarity">
    <text evidence="2">Belongs to the SNF2/RAD54 helicase family.</text>
</comment>
<feature type="compositionally biased region" description="Polar residues" evidence="12">
    <location>
        <begin position="194"/>
        <end position="203"/>
    </location>
</feature>
<dbReference type="Gene3D" id="3.40.50.300">
    <property type="entry name" value="P-loop containing nucleotide triphosphate hydrolases"/>
    <property type="match status" value="1"/>
</dbReference>
<keyword evidence="10" id="KW-0539">Nucleus</keyword>
<dbReference type="EMBL" id="CABFWN010000003">
    <property type="protein sequence ID" value="VUG18275.1"/>
    <property type="molecule type" value="Genomic_DNA"/>
</dbReference>
<evidence type="ECO:0000259" key="13">
    <source>
        <dbReference type="PROSITE" id="PS51192"/>
    </source>
</evidence>
<keyword evidence="3" id="KW-0547">Nucleotide-binding</keyword>
<reference evidence="15 16" key="1">
    <citation type="submission" date="2019-07" db="EMBL/GenBank/DDBJ databases">
        <authorList>
            <person name="Friedrich A."/>
            <person name="Schacherer J."/>
        </authorList>
    </citation>
    <scope>NUCLEOTIDE SEQUENCE [LARGE SCALE GENOMIC DNA]</scope>
</reference>
<evidence type="ECO:0000256" key="5">
    <source>
        <dbReference type="ARBA" id="ARBA00022801"/>
    </source>
</evidence>
<evidence type="ECO:0000256" key="12">
    <source>
        <dbReference type="SAM" id="MobiDB-lite"/>
    </source>
</evidence>
<dbReference type="InterPro" id="IPR027417">
    <property type="entry name" value="P-loop_NTPase"/>
</dbReference>
<evidence type="ECO:0000256" key="8">
    <source>
        <dbReference type="ARBA" id="ARBA00023125"/>
    </source>
</evidence>
<evidence type="ECO:0000256" key="7">
    <source>
        <dbReference type="ARBA" id="ARBA00022840"/>
    </source>
</evidence>
<dbReference type="CDD" id="cd18793">
    <property type="entry name" value="SF2_C_SNF"/>
    <property type="match status" value="1"/>
</dbReference>
<keyword evidence="16" id="KW-1185">Reference proteome</keyword>
<feature type="coiled-coil region" evidence="11">
    <location>
        <begin position="102"/>
        <end position="139"/>
    </location>
</feature>
<feature type="compositionally biased region" description="Acidic residues" evidence="12">
    <location>
        <begin position="994"/>
        <end position="1003"/>
    </location>
</feature>
<dbReference type="Pfam" id="PF00176">
    <property type="entry name" value="SNF2-rel_dom"/>
    <property type="match status" value="1"/>
</dbReference>
<keyword evidence="8" id="KW-0238">DNA-binding</keyword>
<keyword evidence="4" id="KW-0227">DNA damage</keyword>
<dbReference type="AlphaFoldDB" id="A0A7D9CXS3"/>
<evidence type="ECO:0000256" key="1">
    <source>
        <dbReference type="ARBA" id="ARBA00004123"/>
    </source>
</evidence>
<dbReference type="GO" id="GO:0016787">
    <property type="term" value="F:hydrolase activity"/>
    <property type="evidence" value="ECO:0007669"/>
    <property type="project" value="UniProtKB-KW"/>
</dbReference>
<comment type="subcellular location">
    <subcellularLocation>
        <location evidence="1">Nucleus</location>
    </subcellularLocation>
</comment>
<feature type="compositionally biased region" description="Basic and acidic residues" evidence="12">
    <location>
        <begin position="1"/>
        <end position="13"/>
    </location>
</feature>
<dbReference type="SMART" id="SM00487">
    <property type="entry name" value="DEXDc"/>
    <property type="match status" value="1"/>
</dbReference>
<evidence type="ECO:0000256" key="2">
    <source>
        <dbReference type="ARBA" id="ARBA00007025"/>
    </source>
</evidence>
<feature type="region of interest" description="Disordered" evidence="12">
    <location>
        <begin position="1"/>
        <end position="76"/>
    </location>
</feature>
<dbReference type="InterPro" id="IPR049730">
    <property type="entry name" value="SNF2/RAD54-like_C"/>
</dbReference>
<dbReference type="PANTHER" id="PTHR45629:SF7">
    <property type="entry name" value="DNA EXCISION REPAIR PROTEIN ERCC-6-RELATED"/>
    <property type="match status" value="1"/>
</dbReference>
<dbReference type="Gene3D" id="3.40.50.10810">
    <property type="entry name" value="Tandem AAA-ATPase domain"/>
    <property type="match status" value="1"/>
</dbReference>
<dbReference type="Pfam" id="PF25875">
    <property type="entry name" value="WHD_Rad26_CSB"/>
    <property type="match status" value="1"/>
</dbReference>
<dbReference type="InterPro" id="IPR038718">
    <property type="entry name" value="SNF2-like_sf"/>
</dbReference>
<dbReference type="Pfam" id="PF00271">
    <property type="entry name" value="Helicase_C"/>
    <property type="match status" value="1"/>
</dbReference>
<dbReference type="GO" id="GO:0005524">
    <property type="term" value="F:ATP binding"/>
    <property type="evidence" value="ECO:0007669"/>
    <property type="project" value="InterPro"/>
</dbReference>
<keyword evidence="11" id="KW-0175">Coiled coil</keyword>
<evidence type="ECO:0000256" key="10">
    <source>
        <dbReference type="ARBA" id="ARBA00023242"/>
    </source>
</evidence>
<dbReference type="PROSITE" id="PS51192">
    <property type="entry name" value="HELICASE_ATP_BIND_1"/>
    <property type="match status" value="1"/>
</dbReference>
<dbReference type="SUPFAM" id="SSF52540">
    <property type="entry name" value="P-loop containing nucleoside triphosphate hydrolases"/>
    <property type="match status" value="2"/>
</dbReference>
<evidence type="ECO:0000256" key="4">
    <source>
        <dbReference type="ARBA" id="ARBA00022763"/>
    </source>
</evidence>
<dbReference type="GO" id="GO:0008094">
    <property type="term" value="F:ATP-dependent activity, acting on DNA"/>
    <property type="evidence" value="ECO:0007669"/>
    <property type="project" value="TreeGrafter"/>
</dbReference>
<dbReference type="GO" id="GO:0006283">
    <property type="term" value="P:transcription-coupled nucleotide-excision repair"/>
    <property type="evidence" value="ECO:0007669"/>
    <property type="project" value="TreeGrafter"/>
</dbReference>
<dbReference type="GO" id="GO:0005634">
    <property type="term" value="C:nucleus"/>
    <property type="evidence" value="ECO:0007669"/>
    <property type="project" value="TreeGrafter"/>
</dbReference>
<proteinExistence type="inferred from homology"/>
<organism evidence="15 16">
    <name type="scientific">Dekkera bruxellensis</name>
    <name type="common">Brettanomyces custersii</name>
    <dbReference type="NCBI Taxonomy" id="5007"/>
    <lineage>
        <taxon>Eukaryota</taxon>
        <taxon>Fungi</taxon>
        <taxon>Dikarya</taxon>
        <taxon>Ascomycota</taxon>
        <taxon>Saccharomycotina</taxon>
        <taxon>Pichiomycetes</taxon>
        <taxon>Pichiales</taxon>
        <taxon>Pichiaceae</taxon>
        <taxon>Brettanomyces</taxon>
    </lineage>
</organism>
<feature type="region of interest" description="Disordered" evidence="12">
    <location>
        <begin position="973"/>
        <end position="1005"/>
    </location>
</feature>
<feature type="domain" description="Helicase ATP-binding" evidence="13">
    <location>
        <begin position="426"/>
        <end position="630"/>
    </location>
</feature>
<keyword evidence="9" id="KW-0234">DNA repair</keyword>
<evidence type="ECO:0000313" key="15">
    <source>
        <dbReference type="EMBL" id="VUG18275.1"/>
    </source>
</evidence>
<keyword evidence="6" id="KW-0347">Helicase</keyword>
<evidence type="ECO:0000259" key="14">
    <source>
        <dbReference type="PROSITE" id="PS51194"/>
    </source>
</evidence>
<keyword evidence="5" id="KW-0378">Hydrolase</keyword>
<name>A0A7D9CXS3_DEKBR</name>
<dbReference type="InterPro" id="IPR014001">
    <property type="entry name" value="Helicase_ATP-bd"/>
</dbReference>
<gene>
    <name evidence="15" type="primary">RAD26</name>
    <name evidence="15" type="ORF">DEBR0S3_06458G</name>
</gene>
<dbReference type="PROSITE" id="PS51194">
    <property type="entry name" value="HELICASE_CTER"/>
    <property type="match status" value="1"/>
</dbReference>